<dbReference type="InterPro" id="IPR002716">
    <property type="entry name" value="PIN_dom"/>
</dbReference>
<dbReference type="Pfam" id="PF01850">
    <property type="entry name" value="PIN"/>
    <property type="match status" value="1"/>
</dbReference>
<keyword evidence="3" id="KW-0540">Nuclease</keyword>
<dbReference type="OrthoDB" id="676982at2"/>
<reference evidence="9 10" key="1">
    <citation type="submission" date="2016-07" db="EMBL/GenBank/DDBJ databases">
        <title>Genome of Pelobium manganitolerans.</title>
        <authorList>
            <person name="Wu S."/>
            <person name="Wang G."/>
        </authorList>
    </citation>
    <scope>NUCLEOTIDE SEQUENCE [LARGE SCALE GENOMIC DNA]</scope>
    <source>
        <strain evidence="9 10">YS-25</strain>
    </source>
</reference>
<dbReference type="PANTHER" id="PTHR33653:SF1">
    <property type="entry name" value="RIBONUCLEASE VAPC2"/>
    <property type="match status" value="1"/>
</dbReference>
<comment type="caution">
    <text evidence="9">The sequence shown here is derived from an EMBL/GenBank/DDBJ whole genome shotgun (WGS) entry which is preliminary data.</text>
</comment>
<keyword evidence="10" id="KW-1185">Reference proteome</keyword>
<name>A0A419S760_9SPHI</name>
<dbReference type="GO" id="GO:0016787">
    <property type="term" value="F:hydrolase activity"/>
    <property type="evidence" value="ECO:0007669"/>
    <property type="project" value="UniProtKB-KW"/>
</dbReference>
<proteinExistence type="inferred from homology"/>
<organism evidence="9 10">
    <name type="scientific">Pelobium manganitolerans</name>
    <dbReference type="NCBI Taxonomy" id="1842495"/>
    <lineage>
        <taxon>Bacteria</taxon>
        <taxon>Pseudomonadati</taxon>
        <taxon>Bacteroidota</taxon>
        <taxon>Sphingobacteriia</taxon>
        <taxon>Sphingobacteriales</taxon>
        <taxon>Sphingobacteriaceae</taxon>
        <taxon>Pelobium</taxon>
    </lineage>
</organism>
<dbReference type="GO" id="GO:0046872">
    <property type="term" value="F:metal ion binding"/>
    <property type="evidence" value="ECO:0007669"/>
    <property type="project" value="UniProtKB-KW"/>
</dbReference>
<evidence type="ECO:0000256" key="2">
    <source>
        <dbReference type="ARBA" id="ARBA00022649"/>
    </source>
</evidence>
<comment type="similarity">
    <text evidence="7">Belongs to the PINc/VapC protein family.</text>
</comment>
<evidence type="ECO:0000256" key="1">
    <source>
        <dbReference type="ARBA" id="ARBA00001946"/>
    </source>
</evidence>
<dbReference type="InterPro" id="IPR029060">
    <property type="entry name" value="PIN-like_dom_sf"/>
</dbReference>
<feature type="domain" description="PIN" evidence="8">
    <location>
        <begin position="4"/>
        <end position="117"/>
    </location>
</feature>
<keyword evidence="4" id="KW-0479">Metal-binding</keyword>
<evidence type="ECO:0000256" key="4">
    <source>
        <dbReference type="ARBA" id="ARBA00022723"/>
    </source>
</evidence>
<dbReference type="EMBL" id="MBTA01000012">
    <property type="protein sequence ID" value="RKD17121.1"/>
    <property type="molecule type" value="Genomic_DNA"/>
</dbReference>
<protein>
    <recommendedName>
        <fullName evidence="8">PIN domain-containing protein</fullName>
    </recommendedName>
</protein>
<dbReference type="InterPro" id="IPR050556">
    <property type="entry name" value="Type_II_TA_system_RNase"/>
</dbReference>
<sequence length="127" mass="14039">MEQYLIDTNIVSHYLSASLSFSGIEFLDSVIDATPNLSVISQIELLCWDTDETTARIVKEFIADSNIIDIGPNVIAHCVALRRGRKIKTPDAIIAATTIAYGYTLITANEKDFANIRGLNLINPRKL</sequence>
<evidence type="ECO:0000256" key="6">
    <source>
        <dbReference type="ARBA" id="ARBA00022842"/>
    </source>
</evidence>
<dbReference type="CDD" id="cd18738">
    <property type="entry name" value="PIN_VapC4-5_FitB-like"/>
    <property type="match status" value="1"/>
</dbReference>
<dbReference type="Gene3D" id="3.40.50.1010">
    <property type="entry name" value="5'-nuclease"/>
    <property type="match status" value="1"/>
</dbReference>
<dbReference type="PANTHER" id="PTHR33653">
    <property type="entry name" value="RIBONUCLEASE VAPC2"/>
    <property type="match status" value="1"/>
</dbReference>
<evidence type="ECO:0000256" key="3">
    <source>
        <dbReference type="ARBA" id="ARBA00022722"/>
    </source>
</evidence>
<dbReference type="RefSeq" id="WP_120181315.1">
    <property type="nucleotide sequence ID" value="NZ_MBTA01000012.1"/>
</dbReference>
<evidence type="ECO:0000256" key="5">
    <source>
        <dbReference type="ARBA" id="ARBA00022801"/>
    </source>
</evidence>
<evidence type="ECO:0000259" key="8">
    <source>
        <dbReference type="Pfam" id="PF01850"/>
    </source>
</evidence>
<dbReference type="AlphaFoldDB" id="A0A419S760"/>
<evidence type="ECO:0000313" key="9">
    <source>
        <dbReference type="EMBL" id="RKD17121.1"/>
    </source>
</evidence>
<gene>
    <name evidence="9" type="ORF">BCY91_02960</name>
</gene>
<dbReference type="SUPFAM" id="SSF88723">
    <property type="entry name" value="PIN domain-like"/>
    <property type="match status" value="1"/>
</dbReference>
<evidence type="ECO:0000256" key="7">
    <source>
        <dbReference type="ARBA" id="ARBA00038093"/>
    </source>
</evidence>
<keyword evidence="2" id="KW-1277">Toxin-antitoxin system</keyword>
<evidence type="ECO:0000313" key="10">
    <source>
        <dbReference type="Proteomes" id="UP000283433"/>
    </source>
</evidence>
<dbReference type="Proteomes" id="UP000283433">
    <property type="component" value="Unassembled WGS sequence"/>
</dbReference>
<keyword evidence="6" id="KW-0460">Magnesium</keyword>
<comment type="cofactor">
    <cofactor evidence="1">
        <name>Mg(2+)</name>
        <dbReference type="ChEBI" id="CHEBI:18420"/>
    </cofactor>
</comment>
<accession>A0A419S760</accession>
<dbReference type="GO" id="GO:0004518">
    <property type="term" value="F:nuclease activity"/>
    <property type="evidence" value="ECO:0007669"/>
    <property type="project" value="UniProtKB-KW"/>
</dbReference>
<keyword evidence="5" id="KW-0378">Hydrolase</keyword>